<dbReference type="Proteomes" id="UP000314294">
    <property type="component" value="Unassembled WGS sequence"/>
</dbReference>
<evidence type="ECO:0000313" key="2">
    <source>
        <dbReference type="Proteomes" id="UP000314294"/>
    </source>
</evidence>
<reference evidence="1 2" key="1">
    <citation type="submission" date="2019-03" db="EMBL/GenBank/DDBJ databases">
        <title>First draft genome of Liparis tanakae, snailfish: a comprehensive survey of snailfish specific genes.</title>
        <authorList>
            <person name="Kim W."/>
            <person name="Song I."/>
            <person name="Jeong J.-H."/>
            <person name="Kim D."/>
            <person name="Kim S."/>
            <person name="Ryu S."/>
            <person name="Song J.Y."/>
            <person name="Lee S.K."/>
        </authorList>
    </citation>
    <scope>NUCLEOTIDE SEQUENCE [LARGE SCALE GENOMIC DNA]</scope>
    <source>
        <tissue evidence="1">Muscle</tissue>
    </source>
</reference>
<evidence type="ECO:0000313" key="1">
    <source>
        <dbReference type="EMBL" id="TNN59554.1"/>
    </source>
</evidence>
<organism evidence="1 2">
    <name type="scientific">Liparis tanakae</name>
    <name type="common">Tanaka's snailfish</name>
    <dbReference type="NCBI Taxonomy" id="230148"/>
    <lineage>
        <taxon>Eukaryota</taxon>
        <taxon>Metazoa</taxon>
        <taxon>Chordata</taxon>
        <taxon>Craniata</taxon>
        <taxon>Vertebrata</taxon>
        <taxon>Euteleostomi</taxon>
        <taxon>Actinopterygii</taxon>
        <taxon>Neopterygii</taxon>
        <taxon>Teleostei</taxon>
        <taxon>Neoteleostei</taxon>
        <taxon>Acanthomorphata</taxon>
        <taxon>Eupercaria</taxon>
        <taxon>Perciformes</taxon>
        <taxon>Cottioidei</taxon>
        <taxon>Cottales</taxon>
        <taxon>Liparidae</taxon>
        <taxon>Liparis</taxon>
    </lineage>
</organism>
<gene>
    <name evidence="1" type="ORF">EYF80_030204</name>
</gene>
<name>A0A4Z2H403_9TELE</name>
<protein>
    <submittedName>
        <fullName evidence="1">Uncharacterized protein</fullName>
    </submittedName>
</protein>
<dbReference type="EMBL" id="SRLO01000353">
    <property type="protein sequence ID" value="TNN59554.1"/>
    <property type="molecule type" value="Genomic_DNA"/>
</dbReference>
<accession>A0A4Z2H403</accession>
<dbReference type="AlphaFoldDB" id="A0A4Z2H403"/>
<keyword evidence="2" id="KW-1185">Reference proteome</keyword>
<comment type="caution">
    <text evidence="1">The sequence shown here is derived from an EMBL/GenBank/DDBJ whole genome shotgun (WGS) entry which is preliminary data.</text>
</comment>
<proteinExistence type="predicted"/>
<sequence length="62" mass="6635">MARGSPDERRLDPIHVRTWIAALRVYFCGCCTLSSQDGCRSVDGVSRSAFTKTRAASSGVAG</sequence>